<dbReference type="EMBL" id="SOFF01000028">
    <property type="protein sequence ID" value="TFB89982.1"/>
    <property type="molecule type" value="Genomic_DNA"/>
</dbReference>
<dbReference type="NCBIfam" id="TIGR04141">
    <property type="entry name" value="TIGR04141 family sporadically distributed protein"/>
    <property type="match status" value="1"/>
</dbReference>
<dbReference type="Pfam" id="PF19614">
    <property type="entry name" value="DUF6119"/>
    <property type="match status" value="1"/>
</dbReference>
<evidence type="ECO:0000313" key="1">
    <source>
        <dbReference type="EMBL" id="TFB89982.1"/>
    </source>
</evidence>
<dbReference type="OrthoDB" id="3323334at2"/>
<evidence type="ECO:0000313" key="2">
    <source>
        <dbReference type="Proteomes" id="UP000297654"/>
    </source>
</evidence>
<gene>
    <name evidence="1" type="ORF">E3O10_07645</name>
</gene>
<dbReference type="STRING" id="1424661.SAMN05216281_11941"/>
<dbReference type="RefSeq" id="WP_092111944.1">
    <property type="nucleotide sequence ID" value="NZ_FOCN01000019.1"/>
</dbReference>
<proteinExistence type="predicted"/>
<reference evidence="1 2" key="1">
    <citation type="submission" date="2019-03" db="EMBL/GenBank/DDBJ databases">
        <title>Genomics of glacier-inhabiting Cryobacterium strains.</title>
        <authorList>
            <person name="Liu Q."/>
            <person name="Xin Y.-H."/>
        </authorList>
    </citation>
    <scope>NUCLEOTIDE SEQUENCE [LARGE SCALE GENOMIC DNA]</scope>
    <source>
        <strain evidence="1 2">Hh15</strain>
    </source>
</reference>
<organism evidence="1 2">
    <name type="scientific">Cryobacterium luteum</name>
    <dbReference type="NCBI Taxonomy" id="1424661"/>
    <lineage>
        <taxon>Bacteria</taxon>
        <taxon>Bacillati</taxon>
        <taxon>Actinomycetota</taxon>
        <taxon>Actinomycetes</taxon>
        <taxon>Micrococcales</taxon>
        <taxon>Microbacteriaceae</taxon>
        <taxon>Cryobacterium</taxon>
    </lineage>
</organism>
<accession>A0A1H8KH42</accession>
<sequence>MTFGQTIGVGMARKAATEARTSIYRLTKLAALDEALQEKYRKGLSFDLVDVTVGDRPALLVTGSTPEKGVSWGPILAGLSNEEIDLTNATAAAVLVIAASAAPSLPARTKPKFKVRFVDEADIPEADGAIDRAPGVDLANTEILSGDVWALTYGMGFQLLDQGKIDNGFGQRVAIRSADPKDLNSITRVTLDERSRVERSSIPAGAHLRGFGVGDLGELVTRLVASARVRGLSSGSKPIKIRGADALSIPLSKSPELLIADLDAIGDLLDKEPASEELGLLEQLVLIKDESLEADLDRRLLEAIRVKDSPLLALSWPHERIDENGTPSAFKITGIGRSGVRDDLPVLSDVADPIRAFEEAKQREQLDRLGVILFKDEAGEEPISPKIPVRKWLSFQTDLEGRRFCLHDGRWYAMDKPYADQVRARTKSIFDQGPGVENLPDWPAGTSEAEYNEILASELNGLCLDRKLMRSSFHKHGIEPCDVLLSDGTYIHVKSIESSAPASHLLAQALVSVEVLTFDQLAQKDFRAKVKAGGWDPSKFSRKPKKVVLLIARKDKSIGPDSLFTFTQVNLARQVSQLGAQGVDVFIAPVARIS</sequence>
<comment type="caution">
    <text evidence="1">The sequence shown here is derived from an EMBL/GenBank/DDBJ whole genome shotgun (WGS) entry which is preliminary data.</text>
</comment>
<dbReference type="AlphaFoldDB" id="A0A1H8KH42"/>
<name>A0A1H8KH42_9MICO</name>
<keyword evidence="2" id="KW-1185">Reference proteome</keyword>
<protein>
    <submittedName>
        <fullName evidence="1">Uncharacterized protein</fullName>
    </submittedName>
</protein>
<dbReference type="InterPro" id="IPR026487">
    <property type="entry name" value="CHP04141"/>
</dbReference>
<dbReference type="Proteomes" id="UP000297654">
    <property type="component" value="Unassembled WGS sequence"/>
</dbReference>